<evidence type="ECO:0000313" key="3">
    <source>
        <dbReference type="EMBL" id="RUT47972.1"/>
    </source>
</evidence>
<dbReference type="OrthoDB" id="1951449at2"/>
<feature type="domain" description="Type III secretion system flagellar brake protein YcgR PilZN" evidence="2">
    <location>
        <begin position="10"/>
        <end position="99"/>
    </location>
</feature>
<dbReference type="GO" id="GO:0016740">
    <property type="term" value="F:transferase activity"/>
    <property type="evidence" value="ECO:0007669"/>
    <property type="project" value="UniProtKB-KW"/>
</dbReference>
<dbReference type="InterPro" id="IPR009926">
    <property type="entry name" value="T3SS_YcgR_PilZN"/>
</dbReference>
<name>A0A3S1BUT5_9BACL</name>
<dbReference type="Proteomes" id="UP000279446">
    <property type="component" value="Unassembled WGS sequence"/>
</dbReference>
<dbReference type="AlphaFoldDB" id="A0A3S1BUT5"/>
<dbReference type="InterPro" id="IPR009875">
    <property type="entry name" value="PilZ_domain"/>
</dbReference>
<evidence type="ECO:0000259" key="2">
    <source>
        <dbReference type="Pfam" id="PF12945"/>
    </source>
</evidence>
<keyword evidence="3" id="KW-0808">Transferase</keyword>
<keyword evidence="4" id="KW-1185">Reference proteome</keyword>
<protein>
    <submittedName>
        <fullName evidence="3">Glycosyl transferase</fullName>
    </submittedName>
</protein>
<dbReference type="Pfam" id="PF12945">
    <property type="entry name" value="PilZNR"/>
    <property type="match status" value="1"/>
</dbReference>
<sequence length="223" mass="25999">MGGWRNLFPKVNDFVYIQVASVDKNEVNKECKSRIADIEEESFLIEVPMDMKSGQSKRLFLGDELSVYFLTEGGIKHYFNTYVLGFADDVVKLIRIRKPEPESITKIQRRDFLRVVAELEIAVKLKDNTRFLAYTDDVGGGGVSYLTDENYNLSEGDTLECWLLVPYKTGTIEHVPFEAEVVRSKKLESGRWITMLKYLSISDFERQKLIRYCFERQFDFKNR</sequence>
<accession>A0A3S1BUT5</accession>
<feature type="domain" description="PilZ" evidence="1">
    <location>
        <begin position="108"/>
        <end position="215"/>
    </location>
</feature>
<reference evidence="3 4" key="1">
    <citation type="submission" date="2018-12" db="EMBL/GenBank/DDBJ databases">
        <authorList>
            <person name="Sun L."/>
            <person name="Chen Z."/>
        </authorList>
    </citation>
    <scope>NUCLEOTIDE SEQUENCE [LARGE SCALE GENOMIC DNA]</scope>
    <source>
        <strain evidence="3 4">DSM 15890</strain>
    </source>
</reference>
<dbReference type="Pfam" id="PF07238">
    <property type="entry name" value="PilZ"/>
    <property type="match status" value="1"/>
</dbReference>
<organism evidence="3 4">
    <name type="scientific">Paenibacillus anaericanus</name>
    <dbReference type="NCBI Taxonomy" id="170367"/>
    <lineage>
        <taxon>Bacteria</taxon>
        <taxon>Bacillati</taxon>
        <taxon>Bacillota</taxon>
        <taxon>Bacilli</taxon>
        <taxon>Bacillales</taxon>
        <taxon>Paenibacillaceae</taxon>
        <taxon>Paenibacillus</taxon>
    </lineage>
</organism>
<dbReference type="GO" id="GO:0035438">
    <property type="term" value="F:cyclic-di-GMP binding"/>
    <property type="evidence" value="ECO:0007669"/>
    <property type="project" value="InterPro"/>
</dbReference>
<proteinExistence type="predicted"/>
<dbReference type="Gene3D" id="2.40.10.220">
    <property type="entry name" value="predicted glycosyltransferase like domains"/>
    <property type="match status" value="1"/>
</dbReference>
<evidence type="ECO:0000259" key="1">
    <source>
        <dbReference type="Pfam" id="PF07238"/>
    </source>
</evidence>
<gene>
    <name evidence="3" type="ORF">EJP82_04735</name>
</gene>
<evidence type="ECO:0000313" key="4">
    <source>
        <dbReference type="Proteomes" id="UP000279446"/>
    </source>
</evidence>
<comment type="caution">
    <text evidence="3">The sequence shown here is derived from an EMBL/GenBank/DDBJ whole genome shotgun (WGS) entry which is preliminary data.</text>
</comment>
<dbReference type="EMBL" id="RZNY01000003">
    <property type="protein sequence ID" value="RUT47972.1"/>
    <property type="molecule type" value="Genomic_DNA"/>
</dbReference>